<dbReference type="GO" id="GO:0016301">
    <property type="term" value="F:kinase activity"/>
    <property type="evidence" value="ECO:0007669"/>
    <property type="project" value="UniProtKB-KW"/>
</dbReference>
<dbReference type="InterPro" id="IPR029056">
    <property type="entry name" value="Ribokinase-like"/>
</dbReference>
<evidence type="ECO:0000256" key="1">
    <source>
        <dbReference type="ARBA" id="ARBA00010688"/>
    </source>
</evidence>
<dbReference type="Gene3D" id="3.40.1190.20">
    <property type="match status" value="1"/>
</dbReference>
<evidence type="ECO:0000313" key="6">
    <source>
        <dbReference type="Proteomes" id="UP000265742"/>
    </source>
</evidence>
<comment type="similarity">
    <text evidence="1">Belongs to the carbohydrate kinase PfkB family.</text>
</comment>
<comment type="caution">
    <text evidence="5">The sequence shown here is derived from an EMBL/GenBank/DDBJ whole genome shotgun (WGS) entry which is preliminary data.</text>
</comment>
<dbReference type="PANTHER" id="PTHR43320:SF2">
    <property type="entry name" value="2-DEHYDRO-3-DEOXYGLUCONOKINASE_2-DEHYDRO-3-DEOXYGALACTONOKINASE"/>
    <property type="match status" value="1"/>
</dbReference>
<dbReference type="Proteomes" id="UP000265742">
    <property type="component" value="Unassembled WGS sequence"/>
</dbReference>
<keyword evidence="3 5" id="KW-0418">Kinase</keyword>
<dbReference type="OrthoDB" id="9808601at2"/>
<dbReference type="InterPro" id="IPR052700">
    <property type="entry name" value="Carb_kinase_PfkB-like"/>
</dbReference>
<proteinExistence type="inferred from homology"/>
<keyword evidence="6" id="KW-1185">Reference proteome</keyword>
<feature type="domain" description="Carbohydrate kinase PfkB" evidence="4">
    <location>
        <begin position="15"/>
        <end position="292"/>
    </location>
</feature>
<dbReference type="CDD" id="cd01166">
    <property type="entry name" value="KdgK"/>
    <property type="match status" value="1"/>
</dbReference>
<dbReference type="RefSeq" id="WP_119482809.1">
    <property type="nucleotide sequence ID" value="NZ_QXTG01000002.1"/>
</dbReference>
<evidence type="ECO:0000256" key="3">
    <source>
        <dbReference type="ARBA" id="ARBA00022777"/>
    </source>
</evidence>
<protein>
    <submittedName>
        <fullName evidence="5">Sugar kinase</fullName>
    </submittedName>
</protein>
<keyword evidence="2" id="KW-0808">Transferase</keyword>
<sequence>MSVLTLGEALGVLHTGESIAHASHLRIGTGGSEANVAIGLARLGAPVAWLGRTGDDGLGRRVVRELRAEGVDVRAVVDPAAPTGLLLKETDGAGRTEVVYHRRGSAGGRLAPEDLAAADGVPVEHLHVTGITPALSASAAATVDAALDRWSGVPVSFDVNHRSRLWSGETAAPAYRALAARADVVFAGFDEALLLAPDAADPEDAARRIAALGPAEVVVKLGEDGALALVDGEVLRMPAVPVRVVDTVGAGDAFVAGWLAERVLGRPVEERLRTAVRAGAAACTHAGDWEGLPFRRDLEAPVALEPVRR</sequence>
<dbReference type="InterPro" id="IPR011611">
    <property type="entry name" value="PfkB_dom"/>
</dbReference>
<dbReference type="EMBL" id="QXTG01000002">
    <property type="protein sequence ID" value="RIX28499.1"/>
    <property type="molecule type" value="Genomic_DNA"/>
</dbReference>
<evidence type="ECO:0000259" key="4">
    <source>
        <dbReference type="Pfam" id="PF00294"/>
    </source>
</evidence>
<evidence type="ECO:0000256" key="2">
    <source>
        <dbReference type="ARBA" id="ARBA00022679"/>
    </source>
</evidence>
<dbReference type="AlphaFoldDB" id="A0A3A1TXE8"/>
<gene>
    <name evidence="5" type="ORF">D1781_13830</name>
</gene>
<accession>A0A3A1TXE8</accession>
<name>A0A3A1TXE8_9MICO</name>
<evidence type="ECO:0000313" key="5">
    <source>
        <dbReference type="EMBL" id="RIX28499.1"/>
    </source>
</evidence>
<dbReference type="SUPFAM" id="SSF53613">
    <property type="entry name" value="Ribokinase-like"/>
    <property type="match status" value="1"/>
</dbReference>
<dbReference type="PANTHER" id="PTHR43320">
    <property type="entry name" value="SUGAR KINASE"/>
    <property type="match status" value="1"/>
</dbReference>
<reference evidence="6" key="1">
    <citation type="submission" date="2018-09" db="EMBL/GenBank/DDBJ databases">
        <authorList>
            <person name="Kim I."/>
        </authorList>
    </citation>
    <scope>NUCLEOTIDE SEQUENCE [LARGE SCALE GENOMIC DNA]</scope>
    <source>
        <strain evidence="6">DD4a</strain>
    </source>
</reference>
<organism evidence="5 6">
    <name type="scientific">Amnibacterium setariae</name>
    <dbReference type="NCBI Taxonomy" id="2306585"/>
    <lineage>
        <taxon>Bacteria</taxon>
        <taxon>Bacillati</taxon>
        <taxon>Actinomycetota</taxon>
        <taxon>Actinomycetes</taxon>
        <taxon>Micrococcales</taxon>
        <taxon>Microbacteriaceae</taxon>
        <taxon>Amnibacterium</taxon>
    </lineage>
</organism>
<dbReference type="Pfam" id="PF00294">
    <property type="entry name" value="PfkB"/>
    <property type="match status" value="1"/>
</dbReference>